<evidence type="ECO:0008006" key="4">
    <source>
        <dbReference type="Google" id="ProtNLM"/>
    </source>
</evidence>
<organism evidence="2 3">
    <name type="scientific">Allokutzneria oryzae</name>
    <dbReference type="NCBI Taxonomy" id="1378989"/>
    <lineage>
        <taxon>Bacteria</taxon>
        <taxon>Bacillati</taxon>
        <taxon>Actinomycetota</taxon>
        <taxon>Actinomycetes</taxon>
        <taxon>Pseudonocardiales</taxon>
        <taxon>Pseudonocardiaceae</taxon>
        <taxon>Allokutzneria</taxon>
    </lineage>
</organism>
<feature type="chain" id="PRO_5045533583" description="Ricin B lectin domain-containing protein" evidence="1">
    <location>
        <begin position="35"/>
        <end position="180"/>
    </location>
</feature>
<reference evidence="2 3" key="1">
    <citation type="submission" date="2024-09" db="EMBL/GenBank/DDBJ databases">
        <authorList>
            <person name="Sun Q."/>
            <person name="Mori K."/>
        </authorList>
    </citation>
    <scope>NUCLEOTIDE SEQUENCE [LARGE SCALE GENOMIC DNA]</scope>
    <source>
        <strain evidence="2 3">TBRC 7907</strain>
    </source>
</reference>
<evidence type="ECO:0000313" key="2">
    <source>
        <dbReference type="EMBL" id="MFB9907706.1"/>
    </source>
</evidence>
<keyword evidence="1" id="KW-0732">Signal</keyword>
<sequence>MRETCKERLSRRGIAKVLAAAVVLASASASVGLAAPASAKQRKAPVFEPGIYLVTNAERGIGDLMSGWEAGPVRTSATREVRNMNYFWEVAPSNNGGFTIKNVGANAFAGLDEVRQGEQVRTGDKPVNWIIEPTEDKGFVIALPGVDLVWNADGGAVRAPVTLRPASGEARQRWIFRSVE</sequence>
<evidence type="ECO:0000256" key="1">
    <source>
        <dbReference type="SAM" id="SignalP"/>
    </source>
</evidence>
<dbReference type="InterPro" id="IPR006311">
    <property type="entry name" value="TAT_signal"/>
</dbReference>
<feature type="signal peptide" evidence="1">
    <location>
        <begin position="1"/>
        <end position="34"/>
    </location>
</feature>
<comment type="caution">
    <text evidence="2">The sequence shown here is derived from an EMBL/GenBank/DDBJ whole genome shotgun (WGS) entry which is preliminary data.</text>
</comment>
<dbReference type="SUPFAM" id="SSF50370">
    <property type="entry name" value="Ricin B-like lectins"/>
    <property type="match status" value="1"/>
</dbReference>
<accession>A0ABV6A3I8</accession>
<gene>
    <name evidence="2" type="ORF">ACFFQA_27545</name>
</gene>
<keyword evidence="3" id="KW-1185">Reference proteome</keyword>
<dbReference type="PROSITE" id="PS51318">
    <property type="entry name" value="TAT"/>
    <property type="match status" value="1"/>
</dbReference>
<protein>
    <recommendedName>
        <fullName evidence="4">Ricin B lectin domain-containing protein</fullName>
    </recommendedName>
</protein>
<dbReference type="EMBL" id="JBHLZU010000023">
    <property type="protein sequence ID" value="MFB9907706.1"/>
    <property type="molecule type" value="Genomic_DNA"/>
</dbReference>
<dbReference type="Proteomes" id="UP001589693">
    <property type="component" value="Unassembled WGS sequence"/>
</dbReference>
<evidence type="ECO:0000313" key="3">
    <source>
        <dbReference type="Proteomes" id="UP001589693"/>
    </source>
</evidence>
<dbReference type="Gene3D" id="2.80.10.50">
    <property type="match status" value="1"/>
</dbReference>
<name>A0ABV6A3I8_9PSEU</name>
<dbReference type="InterPro" id="IPR035992">
    <property type="entry name" value="Ricin_B-like_lectins"/>
</dbReference>
<dbReference type="RefSeq" id="WP_377858344.1">
    <property type="nucleotide sequence ID" value="NZ_JBHLZU010000023.1"/>
</dbReference>
<proteinExistence type="predicted"/>